<dbReference type="PANTHER" id="PTHR36807">
    <property type="entry name" value="PHOSPHOGLYCOLATE PHOSPHATASE"/>
    <property type="match status" value="1"/>
</dbReference>
<keyword evidence="2" id="KW-1185">Reference proteome</keyword>
<comment type="caution">
    <text evidence="1">The sequence shown here is derived from an EMBL/GenBank/DDBJ whole genome shotgun (WGS) entry which is preliminary data.</text>
</comment>
<dbReference type="Proteomes" id="UP000516437">
    <property type="component" value="Chromosome 6"/>
</dbReference>
<evidence type="ECO:0008006" key="3">
    <source>
        <dbReference type="Google" id="ProtNLM"/>
    </source>
</evidence>
<reference evidence="1 2" key="1">
    <citation type="journal article" date="2019" name="Plant Biotechnol. J.">
        <title>The red bayberry genome and genetic basis of sex determination.</title>
        <authorList>
            <person name="Jia H.M."/>
            <person name="Jia H.J."/>
            <person name="Cai Q.L."/>
            <person name="Wang Y."/>
            <person name="Zhao H.B."/>
            <person name="Yang W.F."/>
            <person name="Wang G.Y."/>
            <person name="Li Y.H."/>
            <person name="Zhan D.L."/>
            <person name="Shen Y.T."/>
            <person name="Niu Q.F."/>
            <person name="Chang L."/>
            <person name="Qiu J."/>
            <person name="Zhao L."/>
            <person name="Xie H.B."/>
            <person name="Fu W.Y."/>
            <person name="Jin J."/>
            <person name="Li X.W."/>
            <person name="Jiao Y."/>
            <person name="Zhou C.C."/>
            <person name="Tu T."/>
            <person name="Chai C.Y."/>
            <person name="Gao J.L."/>
            <person name="Fan L.J."/>
            <person name="van de Weg E."/>
            <person name="Wang J.Y."/>
            <person name="Gao Z.S."/>
        </authorList>
    </citation>
    <scope>NUCLEOTIDE SEQUENCE [LARGE SCALE GENOMIC DNA]</scope>
    <source>
        <tissue evidence="1">Leaves</tissue>
    </source>
</reference>
<evidence type="ECO:0000313" key="1">
    <source>
        <dbReference type="EMBL" id="KAB1210165.1"/>
    </source>
</evidence>
<evidence type="ECO:0000313" key="2">
    <source>
        <dbReference type="Proteomes" id="UP000516437"/>
    </source>
</evidence>
<proteinExistence type="predicted"/>
<sequence>MAEYMVSPSCIKLHMHRSYIVERGCVAWKAHFRTTQSCRKYPYGSCKAIQLSAWKVWGLTHSFSNLKLTPCLRVTSAKSNCLGSLVNPDGAAASDWIPAVDQVLLMASMFLTYVSGIAPVRKSSKSRPKKIYSDYASSESSNSSGSAMKDNGQVDSKYALDVVKGKLLDSLSALEHSHYVGESSLDFKKNNTKRPLSVNAVAEGPRLRLLWASFQQIEEEAGTVNNISKISETAKMDNWSTVFPEIIQKSCQPICSAWLENELHLKERDLNKALASLMFKKLKGDDTILQNIRKSGKEDLYAELFCFLSFGTLRNRQDLGDVPVFCFTIVTSTFWQISGNFGVWLLGSRWRGGRSYDDRLFILHGISVLEDLVITLADGIASTFLELISVDGNLSNEMNGLDLALCTLSTRSLQKLRNEVAFHQWLYQNVEAIASMYEDRFDLFTLKSQLLEVPRNTQTENYSWWKRLTLQNSNPVSCQIPHIVISQLSIPVKRTKELRALRGWRYYCSLLLELSDISMPLIRAVINKVSDAISFFLVCLIGRSLGLIYTGIRQSLRWK</sequence>
<accession>A0A6A1VCB6</accession>
<gene>
    <name evidence="1" type="ORF">CJ030_MR6G022645</name>
</gene>
<dbReference type="Pfam" id="PF12452">
    <property type="entry name" value="DUF3685"/>
    <property type="match status" value="2"/>
</dbReference>
<dbReference type="AlphaFoldDB" id="A0A6A1VCB6"/>
<name>A0A6A1VCB6_9ROSI</name>
<dbReference type="PANTHER" id="PTHR36807:SF2">
    <property type="entry name" value="PHOSPHOGLYCOLATE PHOSPHATASE"/>
    <property type="match status" value="1"/>
</dbReference>
<dbReference type="InterPro" id="IPR022552">
    <property type="entry name" value="UPF_Ycf55"/>
</dbReference>
<dbReference type="EMBL" id="RXIC02000024">
    <property type="protein sequence ID" value="KAB1210165.1"/>
    <property type="molecule type" value="Genomic_DNA"/>
</dbReference>
<organism evidence="1 2">
    <name type="scientific">Morella rubra</name>
    <name type="common">Chinese bayberry</name>
    <dbReference type="NCBI Taxonomy" id="262757"/>
    <lineage>
        <taxon>Eukaryota</taxon>
        <taxon>Viridiplantae</taxon>
        <taxon>Streptophyta</taxon>
        <taxon>Embryophyta</taxon>
        <taxon>Tracheophyta</taxon>
        <taxon>Spermatophyta</taxon>
        <taxon>Magnoliopsida</taxon>
        <taxon>eudicotyledons</taxon>
        <taxon>Gunneridae</taxon>
        <taxon>Pentapetalae</taxon>
        <taxon>rosids</taxon>
        <taxon>fabids</taxon>
        <taxon>Fagales</taxon>
        <taxon>Myricaceae</taxon>
        <taxon>Morella</taxon>
    </lineage>
</organism>
<dbReference type="OrthoDB" id="2020436at2759"/>
<protein>
    <recommendedName>
        <fullName evidence="3">DUF3685 domain-containing protein</fullName>
    </recommendedName>
</protein>